<evidence type="ECO:0000256" key="1">
    <source>
        <dbReference type="SAM" id="MobiDB-lite"/>
    </source>
</evidence>
<sequence>MCERAATTGSSSHTGCPLHTSASGDDKTPRGAEASLKASSDCTFRGGAKRCAVAALYQYYKVQSDNAARVQELLNGQTFIYLHKPDSVDPETNTLKPGKPMYTRPFENPAVAHVAGHFYRGQGAIMGRISDLLPRSPAGNPLMLRPLLALACAAIFSALSDLASGSLIPSDFEGKTVQDAYDTYLAILEKIYKKKPLQYEGLMEKLFINAALNTAVNTVGQCSPKGQSPLSSEPFEGSVQRALKIFVEFKALQRALRSRATQIADASPQ</sequence>
<dbReference type="AlphaFoldDB" id="A0AAD7BLU9"/>
<evidence type="ECO:0000259" key="2">
    <source>
        <dbReference type="Pfam" id="PF20149"/>
    </source>
</evidence>
<gene>
    <name evidence="3" type="ORF">FB45DRAFT_1030807</name>
</gene>
<protein>
    <recommendedName>
        <fullName evidence="2">DUF6532 domain-containing protein</fullName>
    </recommendedName>
</protein>
<accession>A0AAD7BLU9</accession>
<name>A0AAD7BLU9_9AGAR</name>
<evidence type="ECO:0000313" key="4">
    <source>
        <dbReference type="Proteomes" id="UP001221142"/>
    </source>
</evidence>
<dbReference type="Proteomes" id="UP001221142">
    <property type="component" value="Unassembled WGS sequence"/>
</dbReference>
<proteinExistence type="predicted"/>
<reference evidence="3" key="1">
    <citation type="submission" date="2023-03" db="EMBL/GenBank/DDBJ databases">
        <title>Massive genome expansion in bonnet fungi (Mycena s.s.) driven by repeated elements and novel gene families across ecological guilds.</title>
        <authorList>
            <consortium name="Lawrence Berkeley National Laboratory"/>
            <person name="Harder C.B."/>
            <person name="Miyauchi S."/>
            <person name="Viragh M."/>
            <person name="Kuo A."/>
            <person name="Thoen E."/>
            <person name="Andreopoulos B."/>
            <person name="Lu D."/>
            <person name="Skrede I."/>
            <person name="Drula E."/>
            <person name="Henrissat B."/>
            <person name="Morin E."/>
            <person name="Kohler A."/>
            <person name="Barry K."/>
            <person name="LaButti K."/>
            <person name="Morin E."/>
            <person name="Salamov A."/>
            <person name="Lipzen A."/>
            <person name="Mereny Z."/>
            <person name="Hegedus B."/>
            <person name="Baldrian P."/>
            <person name="Stursova M."/>
            <person name="Weitz H."/>
            <person name="Taylor A."/>
            <person name="Grigoriev I.V."/>
            <person name="Nagy L.G."/>
            <person name="Martin F."/>
            <person name="Kauserud H."/>
        </authorList>
    </citation>
    <scope>NUCLEOTIDE SEQUENCE</scope>
    <source>
        <strain evidence="3">9284</strain>
    </source>
</reference>
<feature type="domain" description="DUF6532" evidence="2">
    <location>
        <begin position="39"/>
        <end position="191"/>
    </location>
</feature>
<feature type="region of interest" description="Disordered" evidence="1">
    <location>
        <begin position="1"/>
        <end position="33"/>
    </location>
</feature>
<dbReference type="EMBL" id="JARKIF010000013">
    <property type="protein sequence ID" value="KAJ7624671.1"/>
    <property type="molecule type" value="Genomic_DNA"/>
</dbReference>
<organism evidence="3 4">
    <name type="scientific">Roridomyces roridus</name>
    <dbReference type="NCBI Taxonomy" id="1738132"/>
    <lineage>
        <taxon>Eukaryota</taxon>
        <taxon>Fungi</taxon>
        <taxon>Dikarya</taxon>
        <taxon>Basidiomycota</taxon>
        <taxon>Agaricomycotina</taxon>
        <taxon>Agaricomycetes</taxon>
        <taxon>Agaricomycetidae</taxon>
        <taxon>Agaricales</taxon>
        <taxon>Marasmiineae</taxon>
        <taxon>Mycenaceae</taxon>
        <taxon>Roridomyces</taxon>
    </lineage>
</organism>
<dbReference type="Pfam" id="PF20149">
    <property type="entry name" value="DUF6532"/>
    <property type="match status" value="1"/>
</dbReference>
<dbReference type="InterPro" id="IPR045341">
    <property type="entry name" value="DUF6532"/>
</dbReference>
<comment type="caution">
    <text evidence="3">The sequence shown here is derived from an EMBL/GenBank/DDBJ whole genome shotgun (WGS) entry which is preliminary data.</text>
</comment>
<keyword evidence="4" id="KW-1185">Reference proteome</keyword>
<evidence type="ECO:0000313" key="3">
    <source>
        <dbReference type="EMBL" id="KAJ7624671.1"/>
    </source>
</evidence>